<comment type="caution">
    <text evidence="3">The sequence shown here is derived from an EMBL/GenBank/DDBJ whole genome shotgun (WGS) entry which is preliminary data.</text>
</comment>
<protein>
    <submittedName>
        <fullName evidence="3">DinB family protein</fullName>
    </submittedName>
</protein>
<dbReference type="InterPro" id="IPR034660">
    <property type="entry name" value="DinB/YfiT-like"/>
</dbReference>
<accession>A0A9D2PZB3</accession>
<dbReference type="EMBL" id="DWWC01000203">
    <property type="protein sequence ID" value="HJC69959.1"/>
    <property type="molecule type" value="Genomic_DNA"/>
</dbReference>
<evidence type="ECO:0000256" key="1">
    <source>
        <dbReference type="SAM" id="MobiDB-lite"/>
    </source>
</evidence>
<dbReference type="Pfam" id="PF12867">
    <property type="entry name" value="DinB_2"/>
    <property type="match status" value="1"/>
</dbReference>
<proteinExistence type="predicted"/>
<feature type="region of interest" description="Disordered" evidence="1">
    <location>
        <begin position="1"/>
        <end position="27"/>
    </location>
</feature>
<dbReference type="SUPFAM" id="SSF109854">
    <property type="entry name" value="DinB/YfiT-like putative metalloenzymes"/>
    <property type="match status" value="1"/>
</dbReference>
<evidence type="ECO:0000313" key="3">
    <source>
        <dbReference type="EMBL" id="HJC69959.1"/>
    </source>
</evidence>
<organism evidence="3 4">
    <name type="scientific">Candidatus Brachybacterium intestinipullorum</name>
    <dbReference type="NCBI Taxonomy" id="2838512"/>
    <lineage>
        <taxon>Bacteria</taxon>
        <taxon>Bacillati</taxon>
        <taxon>Actinomycetota</taxon>
        <taxon>Actinomycetes</taxon>
        <taxon>Micrococcales</taxon>
        <taxon>Dermabacteraceae</taxon>
        <taxon>Brachybacterium</taxon>
    </lineage>
</organism>
<reference evidence="3" key="1">
    <citation type="journal article" date="2021" name="PeerJ">
        <title>Extensive microbial diversity within the chicken gut microbiome revealed by metagenomics and culture.</title>
        <authorList>
            <person name="Gilroy R."/>
            <person name="Ravi A."/>
            <person name="Getino M."/>
            <person name="Pursley I."/>
            <person name="Horton D.L."/>
            <person name="Alikhan N.F."/>
            <person name="Baker D."/>
            <person name="Gharbi K."/>
            <person name="Hall N."/>
            <person name="Watson M."/>
            <person name="Adriaenssens E.M."/>
            <person name="Foster-Nyarko E."/>
            <person name="Jarju S."/>
            <person name="Secka A."/>
            <person name="Antonio M."/>
            <person name="Oren A."/>
            <person name="Chaudhuri R.R."/>
            <person name="La Ragione R."/>
            <person name="Hildebrand F."/>
            <person name="Pallen M.J."/>
        </authorList>
    </citation>
    <scope>NUCLEOTIDE SEQUENCE</scope>
    <source>
        <strain evidence="3">CHK130-7132</strain>
    </source>
</reference>
<dbReference type="InterPro" id="IPR024775">
    <property type="entry name" value="DinB-like"/>
</dbReference>
<dbReference type="Proteomes" id="UP000823854">
    <property type="component" value="Unassembled WGS sequence"/>
</dbReference>
<evidence type="ECO:0000259" key="2">
    <source>
        <dbReference type="Pfam" id="PF12867"/>
    </source>
</evidence>
<dbReference type="AlphaFoldDB" id="A0A9D2PZB3"/>
<name>A0A9D2PZB3_9MICO</name>
<gene>
    <name evidence="3" type="ORF">H9932_09830</name>
</gene>
<reference evidence="3" key="2">
    <citation type="submission" date="2021-04" db="EMBL/GenBank/DDBJ databases">
        <authorList>
            <person name="Gilroy R."/>
        </authorList>
    </citation>
    <scope>NUCLEOTIDE SEQUENCE</scope>
    <source>
        <strain evidence="3">CHK130-7132</strain>
    </source>
</reference>
<feature type="compositionally biased region" description="Basic and acidic residues" evidence="1">
    <location>
        <begin position="1"/>
        <end position="13"/>
    </location>
</feature>
<feature type="domain" description="DinB-like" evidence="2">
    <location>
        <begin position="40"/>
        <end position="202"/>
    </location>
</feature>
<evidence type="ECO:0000313" key="4">
    <source>
        <dbReference type="Proteomes" id="UP000823854"/>
    </source>
</evidence>
<dbReference type="Gene3D" id="1.20.120.450">
    <property type="entry name" value="dinb family like domain"/>
    <property type="match status" value="1"/>
</dbReference>
<sequence length="213" mass="23945">MTVHESPTDRTPEEGGPTRPRGRDGDLPTVLIDQIEFHMREFMRPRLEGLTDEEYFFDPSGDGDIWTVHRRAPDGETPPTSIQGGSGEMVIDFEVPEPDPAPFTTIAWRLGHVIVGVLALRSHSHFGGPPADYMSWDYAATAEEALAQFDREYARWIEGVRAWGEEDLQVAVGEAEGPWAEHSRATLVAHIHRELIHHLAEIALLRDLWAHRG</sequence>